<reference evidence="2 3" key="1">
    <citation type="journal article" date="2007" name="Proc. Natl. Acad. Sci. U.S.A.">
        <title>The tiny eukaryote Ostreococcus provides genomic insights into the paradox of plankton speciation.</title>
        <authorList>
            <person name="Palenik B."/>
            <person name="Grimwood J."/>
            <person name="Aerts A."/>
            <person name="Rouze P."/>
            <person name="Salamov A."/>
            <person name="Putnam N."/>
            <person name="Dupont C."/>
            <person name="Jorgensen R."/>
            <person name="Derelle E."/>
            <person name="Rombauts S."/>
            <person name="Zhou K."/>
            <person name="Otillar R."/>
            <person name="Merchant S.S."/>
            <person name="Podell S."/>
            <person name="Gaasterland T."/>
            <person name="Napoli C."/>
            <person name="Gendler K."/>
            <person name="Manuell A."/>
            <person name="Tai V."/>
            <person name="Vallon O."/>
            <person name="Piganeau G."/>
            <person name="Jancek S."/>
            <person name="Heijde M."/>
            <person name="Jabbari K."/>
            <person name="Bowler C."/>
            <person name="Lohr M."/>
            <person name="Robbens S."/>
            <person name="Werner G."/>
            <person name="Dubchak I."/>
            <person name="Pazour G.J."/>
            <person name="Ren Q."/>
            <person name="Paulsen I."/>
            <person name="Delwiche C."/>
            <person name="Schmutz J."/>
            <person name="Rokhsar D."/>
            <person name="Van de Peer Y."/>
            <person name="Moreau H."/>
            <person name="Grigoriev I.V."/>
        </authorList>
    </citation>
    <scope>NUCLEOTIDE SEQUENCE [LARGE SCALE GENOMIC DNA]</scope>
    <source>
        <strain evidence="2 3">CCE9901</strain>
    </source>
</reference>
<dbReference type="AlphaFoldDB" id="A4RZC0"/>
<name>A4RZC0_OSTLU</name>
<evidence type="ECO:0000313" key="3">
    <source>
        <dbReference type="Proteomes" id="UP000001568"/>
    </source>
</evidence>
<dbReference type="HOGENOM" id="CLU_2268306_0_0_1"/>
<feature type="compositionally biased region" description="Acidic residues" evidence="1">
    <location>
        <begin position="32"/>
        <end position="46"/>
    </location>
</feature>
<dbReference type="EMBL" id="CP000586">
    <property type="protein sequence ID" value="ABO96841.1"/>
    <property type="molecule type" value="Genomic_DNA"/>
</dbReference>
<dbReference type="RefSeq" id="XP_001418548.1">
    <property type="nucleotide sequence ID" value="XM_001418511.1"/>
</dbReference>
<feature type="region of interest" description="Disordered" evidence="1">
    <location>
        <begin position="28"/>
        <end position="48"/>
    </location>
</feature>
<keyword evidence="3" id="KW-1185">Reference proteome</keyword>
<protein>
    <submittedName>
        <fullName evidence="2">Uncharacterized protein</fullName>
    </submittedName>
</protein>
<dbReference type="OMA" id="ACRADRM"/>
<dbReference type="Gramene" id="ABO96841">
    <property type="protein sequence ID" value="ABO96841"/>
    <property type="gene ID" value="OSTLU_32330"/>
</dbReference>
<evidence type="ECO:0000256" key="1">
    <source>
        <dbReference type="SAM" id="MobiDB-lite"/>
    </source>
</evidence>
<dbReference type="GeneID" id="5002185"/>
<dbReference type="KEGG" id="olu:OSTLU_32330"/>
<gene>
    <name evidence="2" type="ORF">OSTLU_32330</name>
</gene>
<sequence>MTCDRDLLESLATDETSAAVEALARALVSDGDANEEGEGEGEDGDDDLRRAYERARGKMAARVAALTEAHAANRADRIKLLTNLVTASRMESWQNQSSLPNRE</sequence>
<organism evidence="2 3">
    <name type="scientific">Ostreococcus lucimarinus (strain CCE9901)</name>
    <dbReference type="NCBI Taxonomy" id="436017"/>
    <lineage>
        <taxon>Eukaryota</taxon>
        <taxon>Viridiplantae</taxon>
        <taxon>Chlorophyta</taxon>
        <taxon>Mamiellophyceae</taxon>
        <taxon>Mamiellales</taxon>
        <taxon>Bathycoccaceae</taxon>
        <taxon>Ostreococcus</taxon>
    </lineage>
</organism>
<dbReference type="Proteomes" id="UP000001568">
    <property type="component" value="Chromosome 6"/>
</dbReference>
<evidence type="ECO:0000313" key="2">
    <source>
        <dbReference type="EMBL" id="ABO96841.1"/>
    </source>
</evidence>
<proteinExistence type="predicted"/>
<accession>A4RZC0</accession>